<feature type="compositionally biased region" description="Polar residues" evidence="1">
    <location>
        <begin position="15"/>
        <end position="24"/>
    </location>
</feature>
<reference evidence="3" key="1">
    <citation type="submission" date="2021-01" db="EMBL/GenBank/DDBJ databases">
        <title>Caligus Genome Assembly.</title>
        <authorList>
            <person name="Gallardo-Escarate C."/>
        </authorList>
    </citation>
    <scope>NUCLEOTIDE SEQUENCE [LARGE SCALE GENOMIC DNA]</scope>
</reference>
<keyword evidence="3" id="KW-1185">Reference proteome</keyword>
<evidence type="ECO:0000313" key="2">
    <source>
        <dbReference type="EMBL" id="QQP42226.1"/>
    </source>
</evidence>
<proteinExistence type="predicted"/>
<name>A0A7T8H2Z0_CALRO</name>
<feature type="region of interest" description="Disordered" evidence="1">
    <location>
        <begin position="1"/>
        <end position="26"/>
    </location>
</feature>
<organism evidence="2 3">
    <name type="scientific">Caligus rogercresseyi</name>
    <name type="common">Sea louse</name>
    <dbReference type="NCBI Taxonomy" id="217165"/>
    <lineage>
        <taxon>Eukaryota</taxon>
        <taxon>Metazoa</taxon>
        <taxon>Ecdysozoa</taxon>
        <taxon>Arthropoda</taxon>
        <taxon>Crustacea</taxon>
        <taxon>Multicrustacea</taxon>
        <taxon>Hexanauplia</taxon>
        <taxon>Copepoda</taxon>
        <taxon>Siphonostomatoida</taxon>
        <taxon>Caligidae</taxon>
        <taxon>Caligus</taxon>
    </lineage>
</organism>
<dbReference type="EMBL" id="CP045900">
    <property type="protein sequence ID" value="QQP42226.1"/>
    <property type="molecule type" value="Genomic_DNA"/>
</dbReference>
<accession>A0A7T8H2Z0</accession>
<evidence type="ECO:0000256" key="1">
    <source>
        <dbReference type="SAM" id="MobiDB-lite"/>
    </source>
</evidence>
<dbReference type="Proteomes" id="UP000595437">
    <property type="component" value="Chromosome 11"/>
</dbReference>
<gene>
    <name evidence="2" type="ORF">FKW44_016825</name>
</gene>
<dbReference type="AlphaFoldDB" id="A0A7T8H2Z0"/>
<sequence>MAQEDVVIPEEDSSTSHQQCSDTETPSEEIVCISINEKSGNLPTRFRHLLKRIKDPLLRHKGLLRM</sequence>
<protein>
    <submittedName>
        <fullName evidence="2">Uncharacterized protein</fullName>
    </submittedName>
</protein>
<evidence type="ECO:0000313" key="3">
    <source>
        <dbReference type="Proteomes" id="UP000595437"/>
    </source>
</evidence>